<dbReference type="Pfam" id="PF03704">
    <property type="entry name" value="BTAD"/>
    <property type="match status" value="1"/>
</dbReference>
<evidence type="ECO:0000256" key="8">
    <source>
        <dbReference type="PROSITE-ProRule" id="PRU01091"/>
    </source>
</evidence>
<dbReference type="InterPro" id="IPR001789">
    <property type="entry name" value="Sig_transdc_resp-reg_receiver"/>
</dbReference>
<evidence type="ECO:0000313" key="11">
    <source>
        <dbReference type="EMBL" id="GIN63342.1"/>
    </source>
</evidence>
<evidence type="ECO:0000256" key="1">
    <source>
        <dbReference type="ARBA" id="ARBA00004496"/>
    </source>
</evidence>
<reference evidence="11" key="1">
    <citation type="submission" date="2021-03" db="EMBL/GenBank/DDBJ databases">
        <title>Antimicrobial resistance genes in bacteria isolated from Japanese honey, and their potential for conferring macrolide and lincosamide resistance in the American foulbrood pathogen Paenibacillus larvae.</title>
        <authorList>
            <person name="Okamoto M."/>
            <person name="Kumagai M."/>
            <person name="Kanamori H."/>
            <person name="Takamatsu D."/>
        </authorList>
    </citation>
    <scope>NUCLEOTIDE SEQUENCE</scope>
    <source>
        <strain evidence="11">J27TS8</strain>
    </source>
</reference>
<evidence type="ECO:0008006" key="13">
    <source>
        <dbReference type="Google" id="ProtNLM"/>
    </source>
</evidence>
<evidence type="ECO:0000256" key="6">
    <source>
        <dbReference type="ARBA" id="ARBA00023163"/>
    </source>
</evidence>
<dbReference type="SMART" id="SM00448">
    <property type="entry name" value="REC"/>
    <property type="match status" value="1"/>
</dbReference>
<dbReference type="Gene3D" id="3.40.50.2300">
    <property type="match status" value="1"/>
</dbReference>
<dbReference type="SUPFAM" id="SSF46894">
    <property type="entry name" value="C-terminal effector domain of the bipartite response regulators"/>
    <property type="match status" value="1"/>
</dbReference>
<dbReference type="InterPro" id="IPR011006">
    <property type="entry name" value="CheY-like_superfamily"/>
</dbReference>
<accession>A0A919WKH6</accession>
<dbReference type="GO" id="GO:0000160">
    <property type="term" value="P:phosphorelay signal transduction system"/>
    <property type="evidence" value="ECO:0007669"/>
    <property type="project" value="UniProtKB-KW"/>
</dbReference>
<keyword evidence="12" id="KW-1185">Reference proteome</keyword>
<protein>
    <recommendedName>
        <fullName evidence="13">Response regulator</fullName>
    </recommendedName>
</protein>
<keyword evidence="6" id="KW-0804">Transcription</keyword>
<dbReference type="Gene3D" id="1.25.40.10">
    <property type="entry name" value="Tetratricopeptide repeat domain"/>
    <property type="match status" value="1"/>
</dbReference>
<comment type="similarity">
    <text evidence="2">Belongs to the AfsR/DnrI/RedD regulatory family.</text>
</comment>
<dbReference type="SUPFAM" id="SSF48452">
    <property type="entry name" value="TPR-like"/>
    <property type="match status" value="1"/>
</dbReference>
<dbReference type="EMBL" id="BORC01000006">
    <property type="protein sequence ID" value="GIN63342.1"/>
    <property type="molecule type" value="Genomic_DNA"/>
</dbReference>
<dbReference type="InterPro" id="IPR011990">
    <property type="entry name" value="TPR-like_helical_dom_sf"/>
</dbReference>
<dbReference type="SMART" id="SM01043">
    <property type="entry name" value="BTAD"/>
    <property type="match status" value="1"/>
</dbReference>
<dbReference type="GO" id="GO:0005737">
    <property type="term" value="C:cytoplasm"/>
    <property type="evidence" value="ECO:0007669"/>
    <property type="project" value="UniProtKB-SubCell"/>
</dbReference>
<dbReference type="PROSITE" id="PS51755">
    <property type="entry name" value="OMPR_PHOB"/>
    <property type="match status" value="1"/>
</dbReference>
<evidence type="ECO:0000256" key="4">
    <source>
        <dbReference type="ARBA" id="ARBA00023015"/>
    </source>
</evidence>
<keyword evidence="5 8" id="KW-0238">DNA-binding</keyword>
<dbReference type="RefSeq" id="WP_212934137.1">
    <property type="nucleotide sequence ID" value="NZ_BORC01000006.1"/>
</dbReference>
<feature type="DNA-binding region" description="OmpR/PhoB-type" evidence="8">
    <location>
        <begin position="123"/>
        <end position="226"/>
    </location>
</feature>
<dbReference type="SUPFAM" id="SSF52172">
    <property type="entry name" value="CheY-like"/>
    <property type="match status" value="1"/>
</dbReference>
<dbReference type="InterPro" id="IPR016032">
    <property type="entry name" value="Sig_transdc_resp-reg_C-effctor"/>
</dbReference>
<organism evidence="11 12">
    <name type="scientific">Robertmurraya siralis</name>
    <dbReference type="NCBI Taxonomy" id="77777"/>
    <lineage>
        <taxon>Bacteria</taxon>
        <taxon>Bacillati</taxon>
        <taxon>Bacillota</taxon>
        <taxon>Bacilli</taxon>
        <taxon>Bacillales</taxon>
        <taxon>Bacillaceae</taxon>
        <taxon>Robertmurraya</taxon>
    </lineage>
</organism>
<feature type="domain" description="Response regulatory" evidence="9">
    <location>
        <begin position="2"/>
        <end position="116"/>
    </location>
</feature>
<dbReference type="InterPro" id="IPR036388">
    <property type="entry name" value="WH-like_DNA-bd_sf"/>
</dbReference>
<dbReference type="GO" id="GO:0003677">
    <property type="term" value="F:DNA binding"/>
    <property type="evidence" value="ECO:0007669"/>
    <property type="project" value="UniProtKB-UniRule"/>
</dbReference>
<dbReference type="Gene3D" id="1.10.10.10">
    <property type="entry name" value="Winged helix-like DNA-binding domain superfamily/Winged helix DNA-binding domain"/>
    <property type="match status" value="1"/>
</dbReference>
<evidence type="ECO:0000259" key="9">
    <source>
        <dbReference type="PROSITE" id="PS50110"/>
    </source>
</evidence>
<feature type="modified residue" description="4-aspartylphosphate" evidence="7">
    <location>
        <position position="53"/>
    </location>
</feature>
<dbReference type="InterPro" id="IPR005158">
    <property type="entry name" value="BTAD"/>
</dbReference>
<dbReference type="Proteomes" id="UP000682111">
    <property type="component" value="Unassembled WGS sequence"/>
</dbReference>
<comment type="caution">
    <text evidence="11">The sequence shown here is derived from an EMBL/GenBank/DDBJ whole genome shotgun (WGS) entry which is preliminary data.</text>
</comment>
<name>A0A919WKH6_9BACI</name>
<evidence type="ECO:0000256" key="5">
    <source>
        <dbReference type="ARBA" id="ARBA00023125"/>
    </source>
</evidence>
<comment type="subcellular location">
    <subcellularLocation>
        <location evidence="1">Cytoplasm</location>
    </subcellularLocation>
</comment>
<evidence type="ECO:0000256" key="7">
    <source>
        <dbReference type="PROSITE-ProRule" id="PRU00169"/>
    </source>
</evidence>
<dbReference type="InterPro" id="IPR001867">
    <property type="entry name" value="OmpR/PhoB-type_DNA-bd"/>
</dbReference>
<keyword evidence="4" id="KW-0805">Transcription regulation</keyword>
<dbReference type="PROSITE" id="PS50110">
    <property type="entry name" value="RESPONSE_REGULATORY"/>
    <property type="match status" value="1"/>
</dbReference>
<keyword evidence="7" id="KW-0597">Phosphoprotein</keyword>
<proteinExistence type="inferred from homology"/>
<keyword evidence="3" id="KW-0902">Two-component regulatory system</keyword>
<evidence type="ECO:0000313" key="12">
    <source>
        <dbReference type="Proteomes" id="UP000682111"/>
    </source>
</evidence>
<gene>
    <name evidence="11" type="ORF">J27TS8_33350</name>
</gene>
<dbReference type="AlphaFoldDB" id="A0A919WKH6"/>
<feature type="domain" description="OmpR/PhoB-type" evidence="10">
    <location>
        <begin position="123"/>
        <end position="226"/>
    </location>
</feature>
<dbReference type="Pfam" id="PF00072">
    <property type="entry name" value="Response_reg"/>
    <property type="match status" value="1"/>
</dbReference>
<evidence type="ECO:0000259" key="10">
    <source>
        <dbReference type="PROSITE" id="PS51755"/>
    </source>
</evidence>
<dbReference type="PANTHER" id="PTHR35807">
    <property type="entry name" value="TRANSCRIPTIONAL REGULATOR REDD-RELATED"/>
    <property type="match status" value="1"/>
</dbReference>
<dbReference type="GO" id="GO:0006355">
    <property type="term" value="P:regulation of DNA-templated transcription"/>
    <property type="evidence" value="ECO:0007669"/>
    <property type="project" value="InterPro"/>
</dbReference>
<dbReference type="InterPro" id="IPR051677">
    <property type="entry name" value="AfsR-DnrI-RedD_regulator"/>
</dbReference>
<evidence type="ECO:0000256" key="3">
    <source>
        <dbReference type="ARBA" id="ARBA00023012"/>
    </source>
</evidence>
<evidence type="ECO:0000256" key="2">
    <source>
        <dbReference type="ARBA" id="ARBA00005820"/>
    </source>
</evidence>
<sequence>MKTILIDDELFALQYLEYQLSDIEGLQIIGKFKDPIAGKEAIETNDVDLVFLDIHIPRINGLELAELLLENKPDLQIVFITAHHDYAIRAFELNALDYILKPVTQKRLLNTVQRALNRKTDSPPTKETGILHMNLFQQGSIFDEEGEPLTLRWRTAKVQQLFFYLVQHRGQIVHKTELVELLWWDLELDKAFQQLYSAVYNMRKTLAPYTRYFKIERVSEGYILTLKHIKLDVDQFERLIQSDLPLNEETIRDYEEAADLVNDDYLQGYDYIWTENERQRLQVQWLQLSYKIIAWHYSQQEWEKATARSLDVCSRYPLEEEASLWLMKIFAAKGKRASVHQQYVRLKELMQSELLEQPSLFITEWYEQWKQDNKEGTYI</sequence>
<dbReference type="PANTHER" id="PTHR35807:SF2">
    <property type="entry name" value="TRANSCRIPTIONAL ACTIVATOR DOMAIN"/>
    <property type="match status" value="1"/>
</dbReference>